<comment type="caution">
    <text evidence="1">The sequence shown here is derived from an EMBL/GenBank/DDBJ whole genome shotgun (WGS) entry which is preliminary data.</text>
</comment>
<reference evidence="1" key="1">
    <citation type="submission" date="2017-07" db="EMBL/GenBank/DDBJ databases">
        <title>The cable genome - Insights into the physiology and evolution of filamentous bacteria capable of sulfide oxidation via long distance electron transfer.</title>
        <authorList>
            <person name="Thorup C."/>
            <person name="Bjerg J.T."/>
            <person name="Schreiber L."/>
            <person name="Nielsen L.P."/>
            <person name="Kjeldsen K.U."/>
            <person name="Boesen T."/>
            <person name="Boggild A."/>
            <person name="Meysman F."/>
            <person name="Geelhoed J."/>
            <person name="Schramm A."/>
        </authorList>
    </citation>
    <scope>NUCLEOTIDE SEQUENCE [LARGE SCALE GENOMIC DNA]</scope>
    <source>
        <strain evidence="1">GS</strain>
    </source>
</reference>
<dbReference type="EMBL" id="NQJD01000001">
    <property type="protein sequence ID" value="TAA76245.1"/>
    <property type="molecule type" value="Genomic_DNA"/>
</dbReference>
<evidence type="ECO:0000313" key="2">
    <source>
        <dbReference type="Proteomes" id="UP000316238"/>
    </source>
</evidence>
<evidence type="ECO:0000313" key="1">
    <source>
        <dbReference type="EMBL" id="TAA76245.1"/>
    </source>
</evidence>
<sequence length="92" mass="10410">MSEKTPTEQIAELLGVEFLPLLEPSDVRELQKALPGYQAVADDAARFAQKHKDTLKLDKVRASIEQGLADVARLEPVEHLLEKLYLSVYHQR</sequence>
<protein>
    <submittedName>
        <fullName evidence="1">Uncharacterized protein</fullName>
    </submittedName>
</protein>
<keyword evidence="2" id="KW-1185">Reference proteome</keyword>
<dbReference type="AlphaFoldDB" id="A0A521G5E3"/>
<organism evidence="1 2">
    <name type="scientific">Candidatus Electronema aureum</name>
    <dbReference type="NCBI Taxonomy" id="2005002"/>
    <lineage>
        <taxon>Bacteria</taxon>
        <taxon>Pseudomonadati</taxon>
        <taxon>Thermodesulfobacteriota</taxon>
        <taxon>Desulfobulbia</taxon>
        <taxon>Desulfobulbales</taxon>
        <taxon>Desulfobulbaceae</taxon>
        <taxon>Candidatus Electronema</taxon>
    </lineage>
</organism>
<dbReference type="Proteomes" id="UP000316238">
    <property type="component" value="Unassembled WGS sequence"/>
</dbReference>
<name>A0A521G5E3_9BACT</name>
<accession>A0A521G5E3</accession>
<proteinExistence type="predicted"/>
<gene>
    <name evidence="1" type="ORF">CDV28_101147</name>
</gene>